<dbReference type="InterPro" id="IPR036736">
    <property type="entry name" value="ACP-like_sf"/>
</dbReference>
<name>A0A365UDZ0_9RHOB</name>
<feature type="domain" description="Carrier" evidence="1">
    <location>
        <begin position="1"/>
        <end position="80"/>
    </location>
</feature>
<dbReference type="SUPFAM" id="SSF47336">
    <property type="entry name" value="ACP-like"/>
    <property type="match status" value="1"/>
</dbReference>
<reference evidence="2 3" key="1">
    <citation type="submission" date="2018-07" db="EMBL/GenBank/DDBJ databases">
        <title>Rhodosalinus sp. strain E84T genomic sequence and assembly.</title>
        <authorList>
            <person name="Liu Z.-W."/>
            <person name="Lu D.-C."/>
        </authorList>
    </citation>
    <scope>NUCLEOTIDE SEQUENCE [LARGE SCALE GENOMIC DNA]</scope>
    <source>
        <strain evidence="2 3">E84</strain>
    </source>
</reference>
<proteinExistence type="predicted"/>
<dbReference type="Gene3D" id="1.10.1200.10">
    <property type="entry name" value="ACP-like"/>
    <property type="match status" value="1"/>
</dbReference>
<evidence type="ECO:0000259" key="1">
    <source>
        <dbReference type="PROSITE" id="PS50075"/>
    </source>
</evidence>
<dbReference type="RefSeq" id="WP_113287520.1">
    <property type="nucleotide sequence ID" value="NZ_QNTQ01000001.1"/>
</dbReference>
<evidence type="ECO:0000313" key="2">
    <source>
        <dbReference type="EMBL" id="RBI87497.1"/>
    </source>
</evidence>
<sequence length="81" mass="9009">MTRDELQSLFIEELTRIAPDLEAGSVGAEDHLQDDLDLDSMDIVGLVASLHKRLGVEIPEADYRELETPSKAADYLARRLA</sequence>
<evidence type="ECO:0000313" key="3">
    <source>
        <dbReference type="Proteomes" id="UP000253370"/>
    </source>
</evidence>
<dbReference type="InterPro" id="IPR009081">
    <property type="entry name" value="PP-bd_ACP"/>
</dbReference>
<dbReference type="EMBL" id="QNTQ01000001">
    <property type="protein sequence ID" value="RBI87497.1"/>
    <property type="molecule type" value="Genomic_DNA"/>
</dbReference>
<dbReference type="AlphaFoldDB" id="A0A365UDZ0"/>
<dbReference type="PROSITE" id="PS50075">
    <property type="entry name" value="CARRIER"/>
    <property type="match status" value="1"/>
</dbReference>
<dbReference type="Proteomes" id="UP000253370">
    <property type="component" value="Unassembled WGS sequence"/>
</dbReference>
<accession>A0A365UDZ0</accession>
<dbReference type="OrthoDB" id="9810922at2"/>
<keyword evidence="3" id="KW-1185">Reference proteome</keyword>
<organism evidence="2 3">
    <name type="scientific">Rhodosalinus halophilus</name>
    <dbReference type="NCBI Taxonomy" id="2259333"/>
    <lineage>
        <taxon>Bacteria</taxon>
        <taxon>Pseudomonadati</taxon>
        <taxon>Pseudomonadota</taxon>
        <taxon>Alphaproteobacteria</taxon>
        <taxon>Rhodobacterales</taxon>
        <taxon>Paracoccaceae</taxon>
        <taxon>Rhodosalinus</taxon>
    </lineage>
</organism>
<gene>
    <name evidence="2" type="ORF">DRV85_00770</name>
</gene>
<protein>
    <submittedName>
        <fullName evidence="2">Acyl carrier protein</fullName>
    </submittedName>
</protein>
<comment type="caution">
    <text evidence="2">The sequence shown here is derived from an EMBL/GenBank/DDBJ whole genome shotgun (WGS) entry which is preliminary data.</text>
</comment>
<dbReference type="Pfam" id="PF00550">
    <property type="entry name" value="PP-binding"/>
    <property type="match status" value="1"/>
</dbReference>